<dbReference type="Proteomes" id="UP000000430">
    <property type="component" value="Chromosome"/>
</dbReference>
<reference evidence="1 2" key="1">
    <citation type="journal article" date="2004" name="Nucleic Acids Res.">
        <title>Unique features revealed by the genome sequence of Acinetobacter sp. ADP1, a versatile and naturally transformation competent bacterium.</title>
        <authorList>
            <person name="Barbe V."/>
            <person name="Vallenet D."/>
            <person name="Fonknechten N."/>
            <person name="Kreimeyer A."/>
            <person name="Oztas S."/>
            <person name="Labarre L."/>
            <person name="Cruveiller S."/>
            <person name="Robert C."/>
            <person name="Duprat S."/>
            <person name="Wincker P."/>
            <person name="Ornston L.N."/>
            <person name="Weissenbach J."/>
            <person name="Marliere P."/>
            <person name="Cohen G.N."/>
            <person name="Medigue C."/>
        </authorList>
    </citation>
    <scope>NUCLEOTIDE SEQUENCE [LARGE SCALE GENOMIC DNA]</scope>
    <source>
        <strain evidence="2">ATCC 33305 / BD413 / ADP1</strain>
    </source>
</reference>
<dbReference type="STRING" id="202950.GCA_001485005_02245"/>
<dbReference type="BioCyc" id="ASP62977:ACIAD_RS15430-MONOMER"/>
<protein>
    <submittedName>
        <fullName evidence="1">Uncharacterized protein</fullName>
    </submittedName>
</protein>
<name>Q6F796_ACIAD</name>
<accession>Q6F796</accession>
<sequence length="83" mass="9348">MNMFKPYENDTESTAIEDLTLENQTDCINLYGDLQITRDQHGLQIAKELQALLNAIIAELEADPALPEKIQRTPEGETDNPFS</sequence>
<proteinExistence type="predicted"/>
<evidence type="ECO:0000313" key="1">
    <source>
        <dbReference type="EMBL" id="CAG70069.1"/>
    </source>
</evidence>
<dbReference type="EMBL" id="CR543861">
    <property type="protein sequence ID" value="CAG70069.1"/>
    <property type="molecule type" value="Genomic_DNA"/>
</dbReference>
<dbReference type="HOGENOM" id="CLU_166160_1_1_6"/>
<evidence type="ECO:0000313" key="2">
    <source>
        <dbReference type="Proteomes" id="UP000000430"/>
    </source>
</evidence>
<dbReference type="KEGG" id="aci:ACIAD3407"/>
<dbReference type="eggNOG" id="ENOG5033BUY">
    <property type="taxonomic scope" value="Bacteria"/>
</dbReference>
<dbReference type="AlphaFoldDB" id="Q6F796"/>
<organism evidence="1 2">
    <name type="scientific">Acinetobacter baylyi (strain ATCC 33305 / BD413 / ADP1)</name>
    <dbReference type="NCBI Taxonomy" id="62977"/>
    <lineage>
        <taxon>Bacteria</taxon>
        <taxon>Pseudomonadati</taxon>
        <taxon>Pseudomonadota</taxon>
        <taxon>Gammaproteobacteria</taxon>
        <taxon>Moraxellales</taxon>
        <taxon>Moraxellaceae</taxon>
        <taxon>Acinetobacter</taxon>
    </lineage>
</organism>
<gene>
    <name evidence="1" type="ordered locus">ACIAD3407</name>
</gene>
<dbReference type="OrthoDB" id="6647753at2"/>